<feature type="domain" description="GGDEF" evidence="5">
    <location>
        <begin position="352"/>
        <end position="485"/>
    </location>
</feature>
<evidence type="ECO:0000313" key="6">
    <source>
        <dbReference type="EMBL" id="MBZ0156545.1"/>
    </source>
</evidence>
<name>A0A953JCF3_9BACT</name>
<dbReference type="CDD" id="cd01949">
    <property type="entry name" value="GGDEF"/>
    <property type="match status" value="1"/>
</dbReference>
<dbReference type="InterPro" id="IPR052155">
    <property type="entry name" value="Biofilm_reg_signaling"/>
</dbReference>
<protein>
    <submittedName>
        <fullName evidence="6">EAL domain-containing protein</fullName>
    </submittedName>
</protein>
<sequence length="755" mass="86546">MKKPPSDLALLRKKAEQKLRKQTKRVEELSKQDIQRLVHELGTHQIELEMQNEELRHARTEMEISHRKYSDLFDFAPVGYFLIDHLGLIKEVNLTGADMLGIQKRLLQDRPFFLFVHKDDRSTFHSHLKETLERQSRQTCEVRIGKKDGSLLHFQLQSIAVEDRKGAEALCRTTVTDITERKHWEEQLRESEEKYRELVQSARSIILKTDMQGTIIFFNEFAQEFFGYTVAEAAGRKVVGTIVPPLSPSAQVFREMLVSITLDPNHYQEIEGEGTRKNGERVWIAWTNRPIRDRSGNLTGVLTAGQDITERKRAEETMQHQAHHDALTGLLNKTHFMEYLSNALRQARRYGYMLAVMFLDLDRFKAINDSLGHAMGDTLLQSVSERLRASVRDSDVIARIGGDEYTILLPHISHAEDAAKTAEKILEHFTRSFLLDGNELYCGISIGISLFPEDGEQPETLLRNADIALYHVKEHGRGTFEFYNPAMNIRTLERMILESNLRRTLERGELVVYYQPQVSIDSRTPLCAEALVRWQHPERGLLNPFQFLPVAEETGFIVPMDEWVLRTACAQNKAWQEAGYTPLCLTVNVSSRQFQNPSLVDLVEQVLEETGLDPKWLELEVTEGTAMQNIDVTISNMSRLKERGVRFSIDDFGTGYSSLNYLKRLPIQKVKIDKSFIHGLMTDSNDETIVEAVIAMAHKMRFQVVAEGVETEEQWELLRSCGCDAVQGYCASEPLPAPEFEKSLALPEKQTRRKK</sequence>
<evidence type="ECO:0000259" key="4">
    <source>
        <dbReference type="PROSITE" id="PS50883"/>
    </source>
</evidence>
<dbReference type="InterPro" id="IPR000160">
    <property type="entry name" value="GGDEF_dom"/>
</dbReference>
<dbReference type="PROSITE" id="PS50887">
    <property type="entry name" value="GGDEF"/>
    <property type="match status" value="1"/>
</dbReference>
<evidence type="ECO:0000259" key="2">
    <source>
        <dbReference type="PROSITE" id="PS50112"/>
    </source>
</evidence>
<dbReference type="InterPro" id="IPR001610">
    <property type="entry name" value="PAC"/>
</dbReference>
<dbReference type="EMBL" id="JAIOIV010000078">
    <property type="protein sequence ID" value="MBZ0156545.1"/>
    <property type="molecule type" value="Genomic_DNA"/>
</dbReference>
<evidence type="ECO:0000259" key="5">
    <source>
        <dbReference type="PROSITE" id="PS50887"/>
    </source>
</evidence>
<dbReference type="Proteomes" id="UP000705867">
    <property type="component" value="Unassembled WGS sequence"/>
</dbReference>
<dbReference type="SMART" id="SM00267">
    <property type="entry name" value="GGDEF"/>
    <property type="match status" value="1"/>
</dbReference>
<feature type="domain" description="PAC" evidence="3">
    <location>
        <begin position="268"/>
        <end position="320"/>
    </location>
</feature>
<dbReference type="InterPro" id="IPR001633">
    <property type="entry name" value="EAL_dom"/>
</dbReference>
<dbReference type="InterPro" id="IPR000014">
    <property type="entry name" value="PAS"/>
</dbReference>
<dbReference type="PROSITE" id="PS50883">
    <property type="entry name" value="EAL"/>
    <property type="match status" value="1"/>
</dbReference>
<dbReference type="GO" id="GO:0071111">
    <property type="term" value="F:cyclic-guanylate-specific phosphodiesterase activity"/>
    <property type="evidence" value="ECO:0007669"/>
    <property type="project" value="UniProtKB-EC"/>
</dbReference>
<dbReference type="NCBIfam" id="TIGR00254">
    <property type="entry name" value="GGDEF"/>
    <property type="match status" value="1"/>
</dbReference>
<dbReference type="Gene3D" id="3.30.450.20">
    <property type="entry name" value="PAS domain"/>
    <property type="match status" value="2"/>
</dbReference>
<dbReference type="Gene3D" id="3.20.20.450">
    <property type="entry name" value="EAL domain"/>
    <property type="match status" value="1"/>
</dbReference>
<dbReference type="Pfam" id="PF00563">
    <property type="entry name" value="EAL"/>
    <property type="match status" value="1"/>
</dbReference>
<gene>
    <name evidence="6" type="ORF">K8I29_10110</name>
</gene>
<dbReference type="InterPro" id="IPR029787">
    <property type="entry name" value="Nucleotide_cyclase"/>
</dbReference>
<dbReference type="InterPro" id="IPR035965">
    <property type="entry name" value="PAS-like_dom_sf"/>
</dbReference>
<dbReference type="InterPro" id="IPR000700">
    <property type="entry name" value="PAS-assoc_C"/>
</dbReference>
<feature type="domain" description="PAC" evidence="3">
    <location>
        <begin position="138"/>
        <end position="190"/>
    </location>
</feature>
<dbReference type="PANTHER" id="PTHR44757">
    <property type="entry name" value="DIGUANYLATE CYCLASE DGCP"/>
    <property type="match status" value="1"/>
</dbReference>
<comment type="caution">
    <text evidence="6">The sequence shown here is derived from an EMBL/GenBank/DDBJ whole genome shotgun (WGS) entry which is preliminary data.</text>
</comment>
<dbReference type="NCBIfam" id="TIGR00229">
    <property type="entry name" value="sensory_box"/>
    <property type="match status" value="2"/>
</dbReference>
<dbReference type="SMART" id="SM00086">
    <property type="entry name" value="PAC"/>
    <property type="match status" value="2"/>
</dbReference>
<comment type="catalytic activity">
    <reaction evidence="1">
        <text>3',3'-c-di-GMP + H2O = 5'-phosphoguanylyl(3'-&gt;5')guanosine + H(+)</text>
        <dbReference type="Rhea" id="RHEA:24902"/>
        <dbReference type="ChEBI" id="CHEBI:15377"/>
        <dbReference type="ChEBI" id="CHEBI:15378"/>
        <dbReference type="ChEBI" id="CHEBI:58754"/>
        <dbReference type="ChEBI" id="CHEBI:58805"/>
        <dbReference type="EC" id="3.1.4.52"/>
    </reaction>
    <physiologicalReaction direction="left-to-right" evidence="1">
        <dbReference type="Rhea" id="RHEA:24903"/>
    </physiologicalReaction>
</comment>
<dbReference type="InterPro" id="IPR043128">
    <property type="entry name" value="Rev_trsase/Diguanyl_cyclase"/>
</dbReference>
<dbReference type="FunFam" id="3.20.20.450:FF:000001">
    <property type="entry name" value="Cyclic di-GMP phosphodiesterase yahA"/>
    <property type="match status" value="1"/>
</dbReference>
<dbReference type="CDD" id="cd00130">
    <property type="entry name" value="PAS"/>
    <property type="match status" value="2"/>
</dbReference>
<evidence type="ECO:0000256" key="1">
    <source>
        <dbReference type="ARBA" id="ARBA00051114"/>
    </source>
</evidence>
<evidence type="ECO:0000313" key="7">
    <source>
        <dbReference type="Proteomes" id="UP000705867"/>
    </source>
</evidence>
<dbReference type="PROSITE" id="PS50112">
    <property type="entry name" value="PAS"/>
    <property type="match status" value="2"/>
</dbReference>
<dbReference type="CDD" id="cd01948">
    <property type="entry name" value="EAL"/>
    <property type="match status" value="1"/>
</dbReference>
<dbReference type="AlphaFoldDB" id="A0A953JCF3"/>
<proteinExistence type="predicted"/>
<dbReference type="Pfam" id="PF13426">
    <property type="entry name" value="PAS_9"/>
    <property type="match status" value="2"/>
</dbReference>
<evidence type="ECO:0000259" key="3">
    <source>
        <dbReference type="PROSITE" id="PS50113"/>
    </source>
</evidence>
<dbReference type="SUPFAM" id="SSF55073">
    <property type="entry name" value="Nucleotide cyclase"/>
    <property type="match status" value="1"/>
</dbReference>
<dbReference type="Gene3D" id="3.30.70.270">
    <property type="match status" value="1"/>
</dbReference>
<accession>A0A953JCF3</accession>
<dbReference type="SUPFAM" id="SSF55785">
    <property type="entry name" value="PYP-like sensor domain (PAS domain)"/>
    <property type="match status" value="2"/>
</dbReference>
<reference evidence="6" key="2">
    <citation type="submission" date="2021-08" db="EMBL/GenBank/DDBJ databases">
        <authorList>
            <person name="Dalcin Martins P."/>
        </authorList>
    </citation>
    <scope>NUCLEOTIDE SEQUENCE</scope>
    <source>
        <strain evidence="6">MAG_39</strain>
    </source>
</reference>
<feature type="domain" description="PAS" evidence="2">
    <location>
        <begin position="65"/>
        <end position="135"/>
    </location>
</feature>
<dbReference type="Pfam" id="PF00990">
    <property type="entry name" value="GGDEF"/>
    <property type="match status" value="1"/>
</dbReference>
<feature type="domain" description="EAL" evidence="4">
    <location>
        <begin position="494"/>
        <end position="748"/>
    </location>
</feature>
<dbReference type="SUPFAM" id="SSF141868">
    <property type="entry name" value="EAL domain-like"/>
    <property type="match status" value="1"/>
</dbReference>
<organism evidence="6 7">
    <name type="scientific">Candidatus Nitrobium versatile</name>
    <dbReference type="NCBI Taxonomy" id="2884831"/>
    <lineage>
        <taxon>Bacteria</taxon>
        <taxon>Pseudomonadati</taxon>
        <taxon>Nitrospirota</taxon>
        <taxon>Nitrospiria</taxon>
        <taxon>Nitrospirales</taxon>
        <taxon>Nitrospiraceae</taxon>
        <taxon>Candidatus Nitrobium</taxon>
    </lineage>
</organism>
<dbReference type="GO" id="GO:0071732">
    <property type="term" value="P:cellular response to nitric oxide"/>
    <property type="evidence" value="ECO:0007669"/>
    <property type="project" value="UniProtKB-ARBA"/>
</dbReference>
<reference evidence="6" key="1">
    <citation type="journal article" date="2021" name="bioRxiv">
        <title>Unraveling nitrogen, sulfur and carbon metabolic pathways and microbial community transcriptional responses to substrate deprivation and toxicity stresses in a bioreactor mimicking anoxic brackish coastal sediment conditions.</title>
        <authorList>
            <person name="Martins P.D."/>
            <person name="Echeveste M.J."/>
            <person name="Arshad A."/>
            <person name="Kurth J."/>
            <person name="Ouboter H."/>
            <person name="Jetten M.S.M."/>
            <person name="Welte C.U."/>
        </authorList>
    </citation>
    <scope>NUCLEOTIDE SEQUENCE</scope>
    <source>
        <strain evidence="6">MAG_39</strain>
    </source>
</reference>
<dbReference type="PANTHER" id="PTHR44757:SF2">
    <property type="entry name" value="BIOFILM ARCHITECTURE MAINTENANCE PROTEIN MBAA"/>
    <property type="match status" value="1"/>
</dbReference>
<dbReference type="SMART" id="SM00091">
    <property type="entry name" value="PAS"/>
    <property type="match status" value="2"/>
</dbReference>
<dbReference type="FunFam" id="3.30.70.270:FF:000001">
    <property type="entry name" value="Diguanylate cyclase domain protein"/>
    <property type="match status" value="1"/>
</dbReference>
<dbReference type="SMART" id="SM00052">
    <property type="entry name" value="EAL"/>
    <property type="match status" value="1"/>
</dbReference>
<feature type="domain" description="PAS" evidence="2">
    <location>
        <begin position="191"/>
        <end position="245"/>
    </location>
</feature>
<dbReference type="PROSITE" id="PS50113">
    <property type="entry name" value="PAC"/>
    <property type="match status" value="2"/>
</dbReference>
<dbReference type="InterPro" id="IPR035919">
    <property type="entry name" value="EAL_sf"/>
</dbReference>